<protein>
    <submittedName>
        <fullName evidence="1">Uncharacterized protein</fullName>
    </submittedName>
</protein>
<comment type="caution">
    <text evidence="1">The sequence shown here is derived from an EMBL/GenBank/DDBJ whole genome shotgun (WGS) entry which is preliminary data.</text>
</comment>
<accession>A0AAV4WZM3</accession>
<dbReference type="AlphaFoldDB" id="A0AAV4WZM3"/>
<sequence length="181" mass="20362">MKAFDSSIQAPISSQHKTLSSGCLGYFLLFRDKHGGMENYKTSGMTVLVRNTRFCNSSHPIKKAMYMIYFLMVICTASAHMADHFKSPFSSQNGDDPVPLFPESVSDFESQDDAAQHHFLTGGVSRYMKTDRPHHTPPPCHVEVQVDQRVPGHCIRMAGNTPACQTNEYLYPFNMECLGMF</sequence>
<gene>
    <name evidence="1" type="ORF">CEXT_155401</name>
</gene>
<dbReference type="Proteomes" id="UP001054945">
    <property type="component" value="Unassembled WGS sequence"/>
</dbReference>
<dbReference type="EMBL" id="BPLR01016972">
    <property type="protein sequence ID" value="GIY87758.1"/>
    <property type="molecule type" value="Genomic_DNA"/>
</dbReference>
<evidence type="ECO:0000313" key="1">
    <source>
        <dbReference type="EMBL" id="GIY87758.1"/>
    </source>
</evidence>
<reference evidence="1 2" key="1">
    <citation type="submission" date="2021-06" db="EMBL/GenBank/DDBJ databases">
        <title>Caerostris extrusa draft genome.</title>
        <authorList>
            <person name="Kono N."/>
            <person name="Arakawa K."/>
        </authorList>
    </citation>
    <scope>NUCLEOTIDE SEQUENCE [LARGE SCALE GENOMIC DNA]</scope>
</reference>
<evidence type="ECO:0000313" key="2">
    <source>
        <dbReference type="Proteomes" id="UP001054945"/>
    </source>
</evidence>
<keyword evidence="2" id="KW-1185">Reference proteome</keyword>
<proteinExistence type="predicted"/>
<organism evidence="1 2">
    <name type="scientific">Caerostris extrusa</name>
    <name type="common">Bark spider</name>
    <name type="synonym">Caerostris bankana</name>
    <dbReference type="NCBI Taxonomy" id="172846"/>
    <lineage>
        <taxon>Eukaryota</taxon>
        <taxon>Metazoa</taxon>
        <taxon>Ecdysozoa</taxon>
        <taxon>Arthropoda</taxon>
        <taxon>Chelicerata</taxon>
        <taxon>Arachnida</taxon>
        <taxon>Araneae</taxon>
        <taxon>Araneomorphae</taxon>
        <taxon>Entelegynae</taxon>
        <taxon>Araneoidea</taxon>
        <taxon>Araneidae</taxon>
        <taxon>Caerostris</taxon>
    </lineage>
</organism>
<name>A0AAV4WZM3_CAEEX</name>